<evidence type="ECO:0000256" key="2">
    <source>
        <dbReference type="SAM" id="SignalP"/>
    </source>
</evidence>
<keyword evidence="1" id="KW-0812">Transmembrane</keyword>
<proteinExistence type="predicted"/>
<dbReference type="KEGG" id="ptm:GSPATT00036938001"/>
<dbReference type="OMA" id="RNCQINA"/>
<dbReference type="eggNOG" id="KOG3525">
    <property type="taxonomic scope" value="Eukaryota"/>
</dbReference>
<accession>A0CBI8</accession>
<sequence length="1392" mass="160307">MKRLFFLINIYITIGLLICQDEQGLTLQLDKSITIPNYNCTLNVSNEKLINLTSLGGQLQITGTELLLNQNILLQGFRQVEFQNITIDTQTKVLSISTQVLLKNVTLLRNCQINATKVLIQQTTMTKMTFQYYPVFDSPIDVDGLIISDSTFFRSSLVQKQSRLRNLQFNQVSFINSTLATHAQLNRITFNNSFVIQSILIATDISQEITIQNSYFTLSTVFQANGTLYTTIINVTLSQSTLMNMQSPNQIQIAGNRFQSIISESPLIVAESKYISILNTTMVNIKSEVILYLNSQNILIKQFNLNDLQGSLMMNTHNSSNVIINQVTLQSSQSVNPLFSVNGTLSIYKGSFDSILGTISNKNLIQELLIDQVNFTHISDSLLFDLEWTSLIQITNLIMSNCASTQFAKLSNIVNVVIRMFKMEDCEECSFLHIDDSQIELSLIKIFQIRNYLIPFIVIQKSTFTIKQSQIFNVNQNNKQLLKLEDSNKVVFNELQLYDINCQFCDGVIVIQNSMHTDIQKCIFRNSISQFGYMNIDNNTNLVASENQFTNITSSYGSAFAVTNSSIKIYQNKFIDLTATEGGVIYLNQTGDSNHYIEFNQYENCTMKTNKHIYLITTQIVEPDVLIYNTGPVYVIVDKETYLLDDLIKKNVIIEYDKIKSGQMFEFIIALLDSGMNRLCKLTNYLRIDEMIFKLDLQKCHYAISYTQYQNLPKNETVEVQIEFPQLEFYNDTFKLSLHLGMIECGIGEEWTNQTCQQCPVGSYSLTNYRQCLQCITSIESCPGGSQLIVKQGYWRPNNLTDEIEYCGTSQSQCLGGAEDFTCSQGYVGALCSDCDYYAVKWNASYTQNYSGNCSLCQNDAFNLLKIILSFLWILVVLFISVRGSLKLVRSQLSAYYLRMMGIFFASKSTMVIDQTEILIKLVSSYFQLISIILIVEFDFPTPIVYFAQVIGNPLSTLGFSIECFLLHSHIDIEIVYLRQFWNLFVSLLFVFSFVLIYSILQLCKKQQLENSTKTIFITCVIQVNFYFQGDIIEGLLKLMFCIKASGQYYIQAATSYICYTEEYYFYLEIFIIPTLMIVGVISPIFYIVKLCMNRNKLWTCKLRMPYGYLYVEYKDRYYYWEFICFFVKSIFYLLETLLIQDIKLMFLFAILVLLIYLELLNQHQPYIEKQYNFIDKISTQLAIITLICTYSQHKNPYSWLVYMLSISCSSLNLLYCSYIATKIIKEYLSGLQQQHVEKIVNLIIRYPCIKYCVKKPKNYNAKRKALLLWKKARIYVMEFIGKLKLQKSNLNLSSQQLVNSNRPNTSSTNTTISLLNSIAPQLLKYMYIHRLYNSTLDRNKMNQRVIEQNDFTSVISAYIDPENPQSPDVMQLPKKSTISTIFSYVNNNNAE</sequence>
<dbReference type="EMBL" id="CT868057">
    <property type="protein sequence ID" value="CAK68155.1"/>
    <property type="molecule type" value="Genomic_DNA"/>
</dbReference>
<feature type="transmembrane region" description="Helical" evidence="1">
    <location>
        <begin position="861"/>
        <end position="882"/>
    </location>
</feature>
<dbReference type="InParanoid" id="A0CBI8"/>
<dbReference type="HOGENOM" id="CLU_253687_0_0_1"/>
<feature type="transmembrane region" description="Helical" evidence="1">
    <location>
        <begin position="1200"/>
        <end position="1221"/>
    </location>
</feature>
<feature type="chain" id="PRO_5002622902" description="Transmembrane protein" evidence="2">
    <location>
        <begin position="20"/>
        <end position="1392"/>
    </location>
</feature>
<dbReference type="OrthoDB" id="293546at2759"/>
<dbReference type="GeneID" id="5021337"/>
<feature type="transmembrane region" description="Helical" evidence="1">
    <location>
        <begin position="1145"/>
        <end position="1162"/>
    </location>
</feature>
<feature type="transmembrane region" description="Helical" evidence="1">
    <location>
        <begin position="1118"/>
        <end position="1139"/>
    </location>
</feature>
<dbReference type="RefSeq" id="XP_001435552.1">
    <property type="nucleotide sequence ID" value="XM_001435515.1"/>
</dbReference>
<dbReference type="PANTHER" id="PTHR11319">
    <property type="entry name" value="G PROTEIN-COUPLED RECEPTOR-RELATED"/>
    <property type="match status" value="1"/>
</dbReference>
<name>A0CBI8_PARTE</name>
<dbReference type="PANTHER" id="PTHR11319:SF35">
    <property type="entry name" value="OUTER MEMBRANE PROTEIN PMPC-RELATED"/>
    <property type="match status" value="1"/>
</dbReference>
<feature type="transmembrane region" description="Helical" evidence="1">
    <location>
        <begin position="981"/>
        <end position="1001"/>
    </location>
</feature>
<evidence type="ECO:0000256" key="1">
    <source>
        <dbReference type="SAM" id="Phobius"/>
    </source>
</evidence>
<evidence type="ECO:0000313" key="4">
    <source>
        <dbReference type="Proteomes" id="UP000000600"/>
    </source>
</evidence>
<keyword evidence="2" id="KW-0732">Signal</keyword>
<feature type="signal peptide" evidence="2">
    <location>
        <begin position="1"/>
        <end position="19"/>
    </location>
</feature>
<organism evidence="3 4">
    <name type="scientific">Paramecium tetraurelia</name>
    <dbReference type="NCBI Taxonomy" id="5888"/>
    <lineage>
        <taxon>Eukaryota</taxon>
        <taxon>Sar</taxon>
        <taxon>Alveolata</taxon>
        <taxon>Ciliophora</taxon>
        <taxon>Intramacronucleata</taxon>
        <taxon>Oligohymenophorea</taxon>
        <taxon>Peniculida</taxon>
        <taxon>Parameciidae</taxon>
        <taxon>Paramecium</taxon>
    </lineage>
</organism>
<keyword evidence="1" id="KW-1133">Transmembrane helix</keyword>
<dbReference type="Proteomes" id="UP000000600">
    <property type="component" value="Unassembled WGS sequence"/>
</dbReference>
<keyword evidence="4" id="KW-1185">Reference proteome</keyword>
<reference evidence="3 4" key="1">
    <citation type="journal article" date="2006" name="Nature">
        <title>Global trends of whole-genome duplications revealed by the ciliate Paramecium tetraurelia.</title>
        <authorList>
            <consortium name="Genoscope"/>
            <person name="Aury J.-M."/>
            <person name="Jaillon O."/>
            <person name="Duret L."/>
            <person name="Noel B."/>
            <person name="Jubin C."/>
            <person name="Porcel B.M."/>
            <person name="Segurens B."/>
            <person name="Daubin V."/>
            <person name="Anthouard V."/>
            <person name="Aiach N."/>
            <person name="Arnaiz O."/>
            <person name="Billaut A."/>
            <person name="Beisson J."/>
            <person name="Blanc I."/>
            <person name="Bouhouche K."/>
            <person name="Camara F."/>
            <person name="Duharcourt S."/>
            <person name="Guigo R."/>
            <person name="Gogendeau D."/>
            <person name="Katinka M."/>
            <person name="Keller A.-M."/>
            <person name="Kissmehl R."/>
            <person name="Klotz C."/>
            <person name="Koll F."/>
            <person name="Le Moue A."/>
            <person name="Lepere C."/>
            <person name="Malinsky S."/>
            <person name="Nowacki M."/>
            <person name="Nowak J.K."/>
            <person name="Plattner H."/>
            <person name="Poulain J."/>
            <person name="Ruiz F."/>
            <person name="Serrano V."/>
            <person name="Zagulski M."/>
            <person name="Dessen P."/>
            <person name="Betermier M."/>
            <person name="Weissenbach J."/>
            <person name="Scarpelli C."/>
            <person name="Schachter V."/>
            <person name="Sperling L."/>
            <person name="Meyer E."/>
            <person name="Cohen J."/>
            <person name="Wincker P."/>
        </authorList>
    </citation>
    <scope>NUCLEOTIDE SEQUENCE [LARGE SCALE GENOMIC DNA]</scope>
    <source>
        <strain evidence="3 4">Stock d4-2</strain>
    </source>
</reference>
<dbReference type="InterPro" id="IPR011050">
    <property type="entry name" value="Pectin_lyase_fold/virulence"/>
</dbReference>
<keyword evidence="1" id="KW-0472">Membrane</keyword>
<protein>
    <recommendedName>
        <fullName evidence="5">Transmembrane protein</fullName>
    </recommendedName>
</protein>
<feature type="transmembrane region" description="Helical" evidence="1">
    <location>
        <begin position="944"/>
        <end position="969"/>
    </location>
</feature>
<gene>
    <name evidence="3" type="ORF">GSPATT00036938001</name>
</gene>
<dbReference type="SUPFAM" id="SSF51126">
    <property type="entry name" value="Pectin lyase-like"/>
    <property type="match status" value="1"/>
</dbReference>
<feature type="transmembrane region" description="Helical" evidence="1">
    <location>
        <begin position="918"/>
        <end position="938"/>
    </location>
</feature>
<feature type="transmembrane region" description="Helical" evidence="1">
    <location>
        <begin position="1064"/>
        <end position="1089"/>
    </location>
</feature>
<evidence type="ECO:0008006" key="5">
    <source>
        <dbReference type="Google" id="ProtNLM"/>
    </source>
</evidence>
<evidence type="ECO:0000313" key="3">
    <source>
        <dbReference type="EMBL" id="CAK68155.1"/>
    </source>
</evidence>